<evidence type="ECO:0000256" key="6">
    <source>
        <dbReference type="SAM" id="Phobius"/>
    </source>
</evidence>
<reference evidence="7 8" key="1">
    <citation type="journal article" date="2017" name="Front. Microbiol.">
        <title>Genomic Characterization of Dairy Associated Leuconostoc Species and Diversity of Leuconostocs in Undefined Mixed Mesophilic Starter Cultures.</title>
        <authorList>
            <person name="Frantzen C.A."/>
            <person name="Kot W."/>
            <person name="Pedersen T.B."/>
            <person name="Ardo Y.M."/>
            <person name="Broadbent J.R."/>
            <person name="Neve H."/>
            <person name="Hansen L.H."/>
            <person name="Dal Bello F."/>
            <person name="Ostlie H.M."/>
            <person name="Kleppen H.P."/>
            <person name="Vogensen F.K."/>
            <person name="Holo H."/>
        </authorList>
    </citation>
    <scope>NUCLEOTIDE SEQUENCE [LARGE SCALE GENOMIC DNA]</scope>
    <source>
        <strain evidence="7 8">LMGCF08</strain>
    </source>
</reference>
<keyword evidence="5 6" id="KW-0472">Membrane</keyword>
<feature type="transmembrane region" description="Helical" evidence="6">
    <location>
        <begin position="395"/>
        <end position="415"/>
    </location>
</feature>
<evidence type="ECO:0000256" key="2">
    <source>
        <dbReference type="ARBA" id="ARBA00008974"/>
    </source>
</evidence>
<evidence type="ECO:0000313" key="7">
    <source>
        <dbReference type="EMBL" id="ORI98306.1"/>
    </source>
</evidence>
<dbReference type="AlphaFoldDB" id="A0A1X0VFF3"/>
<dbReference type="GO" id="GO:0015209">
    <property type="term" value="F:cytosine transmembrane transporter activity"/>
    <property type="evidence" value="ECO:0007669"/>
    <property type="project" value="InterPro"/>
</dbReference>
<keyword evidence="3 6" id="KW-0812">Transmembrane</keyword>
<comment type="similarity">
    <text evidence="2">Belongs to the purine-cytosine permease (2.A.39) family.</text>
</comment>
<sequence>MESQGIKVDNDRHIAQMGFWDQLATWIGANANNGTWYIGGVIAALGLSGALGVILISGPLAYVFLALVGYMGYKVRASTMNLMRPAFGVRGSIGPSLINVVQFMGWAAVNTYIAAISVSYLLADIFGSTNFKPGGIKGMVVGVAIMGILHLISISLGQKSIRLIERIGIILVIALVIWETIVVLREVSLQQILAWHAPTAAHLSFGTAIDVFAAFNLAWVTAAADFTRFSKNKSSATKAPFIGATLGLYWFAIVGSLTTIAAAVSTNAFNPDSSDPSTVASKLGLGVLALIVIMLTSTTANAVNLMAAGSAFNNILPKIKLTPSLWIVTIIATLMSFIPFIFGGFINTFIWFLDMVGMILGPEIAILLVDFFCVRSKNYDTHQFSKIDGKYWYQAGFNVRAYITWVISIAVYFGLQQVTLVTDTVGSTWLTMLFAAGLYAVLSLKKAM</sequence>
<comment type="caution">
    <text evidence="7">The sequence shown here is derived from an EMBL/GenBank/DDBJ whole genome shotgun (WGS) entry which is preliminary data.</text>
</comment>
<evidence type="ECO:0000256" key="4">
    <source>
        <dbReference type="ARBA" id="ARBA00022989"/>
    </source>
</evidence>
<comment type="subcellular location">
    <subcellularLocation>
        <location evidence="1">Membrane</location>
        <topology evidence="1">Multi-pass membrane protein</topology>
    </subcellularLocation>
</comment>
<dbReference type="Proteomes" id="UP000192288">
    <property type="component" value="Unassembled WGS sequence"/>
</dbReference>
<feature type="transmembrane region" description="Helical" evidence="6">
    <location>
        <begin position="37"/>
        <end position="70"/>
    </location>
</feature>
<evidence type="ECO:0000256" key="1">
    <source>
        <dbReference type="ARBA" id="ARBA00004141"/>
    </source>
</evidence>
<evidence type="ECO:0000313" key="8">
    <source>
        <dbReference type="Proteomes" id="UP000192288"/>
    </source>
</evidence>
<dbReference type="Gene3D" id="1.10.4160.10">
    <property type="entry name" value="Hydantoin permease"/>
    <property type="match status" value="1"/>
</dbReference>
<feature type="transmembrane region" description="Helical" evidence="6">
    <location>
        <begin position="239"/>
        <end position="263"/>
    </location>
</feature>
<feature type="transmembrane region" description="Helical" evidence="6">
    <location>
        <begin position="163"/>
        <end position="184"/>
    </location>
</feature>
<feature type="transmembrane region" description="Helical" evidence="6">
    <location>
        <begin position="100"/>
        <end position="123"/>
    </location>
</feature>
<evidence type="ECO:0008006" key="9">
    <source>
        <dbReference type="Google" id="ProtNLM"/>
    </source>
</evidence>
<feature type="transmembrane region" description="Helical" evidence="6">
    <location>
        <begin position="283"/>
        <end position="303"/>
    </location>
</feature>
<evidence type="ECO:0000256" key="3">
    <source>
        <dbReference type="ARBA" id="ARBA00022692"/>
    </source>
</evidence>
<dbReference type="RefSeq" id="WP_004910436.1">
    <property type="nucleotide sequence ID" value="NZ_MPLS01000006.1"/>
</dbReference>
<feature type="transmembrane region" description="Helical" evidence="6">
    <location>
        <begin position="349"/>
        <end position="374"/>
    </location>
</feature>
<feature type="transmembrane region" description="Helical" evidence="6">
    <location>
        <begin position="135"/>
        <end position="156"/>
    </location>
</feature>
<feature type="transmembrane region" description="Helical" evidence="6">
    <location>
        <begin position="324"/>
        <end position="343"/>
    </location>
</feature>
<feature type="transmembrane region" description="Helical" evidence="6">
    <location>
        <begin position="204"/>
        <end position="227"/>
    </location>
</feature>
<gene>
    <name evidence="7" type="ORF">BMR96_02895</name>
</gene>
<accession>A0A1X0VFF3</accession>
<feature type="transmembrane region" description="Helical" evidence="6">
    <location>
        <begin position="427"/>
        <end position="444"/>
    </location>
</feature>
<dbReference type="InterPro" id="IPR030191">
    <property type="entry name" value="CodB"/>
</dbReference>
<dbReference type="InterPro" id="IPR001248">
    <property type="entry name" value="Pur-cyt_permease"/>
</dbReference>
<dbReference type="Pfam" id="PF02133">
    <property type="entry name" value="Transp_cyt_pur"/>
    <property type="match status" value="1"/>
</dbReference>
<keyword evidence="4 6" id="KW-1133">Transmembrane helix</keyword>
<evidence type="ECO:0000256" key="5">
    <source>
        <dbReference type="ARBA" id="ARBA00023136"/>
    </source>
</evidence>
<protein>
    <recommendedName>
        <fullName evidence="9">Cytosine permease</fullName>
    </recommendedName>
</protein>
<dbReference type="eggNOG" id="COG1953">
    <property type="taxonomic scope" value="Bacteria"/>
</dbReference>
<proteinExistence type="inferred from homology"/>
<dbReference type="PANTHER" id="PTHR30569">
    <property type="entry name" value="CYTOSINE TRANSPORTER CODB"/>
    <property type="match status" value="1"/>
</dbReference>
<dbReference type="EMBL" id="MPLS01000006">
    <property type="protein sequence ID" value="ORI98306.1"/>
    <property type="molecule type" value="Genomic_DNA"/>
</dbReference>
<dbReference type="PANTHER" id="PTHR30569:SF0">
    <property type="entry name" value="CYTOSINE PERMEASE"/>
    <property type="match status" value="1"/>
</dbReference>
<dbReference type="GO" id="GO:0005886">
    <property type="term" value="C:plasma membrane"/>
    <property type="evidence" value="ECO:0007669"/>
    <property type="project" value="TreeGrafter"/>
</dbReference>
<name>A0A1X0VFF3_LEUPS</name>
<organism evidence="7 8">
    <name type="scientific">Leuconostoc pseudomesenteroides</name>
    <dbReference type="NCBI Taxonomy" id="33968"/>
    <lineage>
        <taxon>Bacteria</taxon>
        <taxon>Bacillati</taxon>
        <taxon>Bacillota</taxon>
        <taxon>Bacilli</taxon>
        <taxon>Lactobacillales</taxon>
        <taxon>Lactobacillaceae</taxon>
        <taxon>Leuconostoc</taxon>
    </lineage>
</organism>
<dbReference type="STRING" id="33968.BMS77_04340"/>